<name>A0A6A6IZI2_9PLEO</name>
<proteinExistence type="predicted"/>
<accession>A0A6A6IZI2</accession>
<organism evidence="3 4">
    <name type="scientific">Trematosphaeria pertusa</name>
    <dbReference type="NCBI Taxonomy" id="390896"/>
    <lineage>
        <taxon>Eukaryota</taxon>
        <taxon>Fungi</taxon>
        <taxon>Dikarya</taxon>
        <taxon>Ascomycota</taxon>
        <taxon>Pezizomycotina</taxon>
        <taxon>Dothideomycetes</taxon>
        <taxon>Pleosporomycetidae</taxon>
        <taxon>Pleosporales</taxon>
        <taxon>Massarineae</taxon>
        <taxon>Trematosphaeriaceae</taxon>
        <taxon>Trematosphaeria</taxon>
    </lineage>
</organism>
<dbReference type="AlphaFoldDB" id="A0A6A6IZI2"/>
<dbReference type="GeneID" id="54585775"/>
<evidence type="ECO:0000256" key="2">
    <source>
        <dbReference type="SAM" id="Phobius"/>
    </source>
</evidence>
<keyword evidence="2" id="KW-0812">Transmembrane</keyword>
<gene>
    <name evidence="3" type="ORF">BU26DRAFT_557355</name>
</gene>
<keyword evidence="4" id="KW-1185">Reference proteome</keyword>
<evidence type="ECO:0000256" key="1">
    <source>
        <dbReference type="SAM" id="MobiDB-lite"/>
    </source>
</evidence>
<protein>
    <submittedName>
        <fullName evidence="3">Uncharacterized protein</fullName>
    </submittedName>
</protein>
<evidence type="ECO:0000313" key="3">
    <source>
        <dbReference type="EMBL" id="KAF2255854.1"/>
    </source>
</evidence>
<keyword evidence="2" id="KW-1133">Transmembrane helix</keyword>
<keyword evidence="2" id="KW-0472">Membrane</keyword>
<dbReference type="EMBL" id="ML987189">
    <property type="protein sequence ID" value="KAF2255854.1"/>
    <property type="molecule type" value="Genomic_DNA"/>
</dbReference>
<dbReference type="Proteomes" id="UP000800094">
    <property type="component" value="Unassembled WGS sequence"/>
</dbReference>
<evidence type="ECO:0000313" key="4">
    <source>
        <dbReference type="Proteomes" id="UP000800094"/>
    </source>
</evidence>
<feature type="region of interest" description="Disordered" evidence="1">
    <location>
        <begin position="168"/>
        <end position="214"/>
    </location>
</feature>
<reference evidence="3" key="1">
    <citation type="journal article" date="2020" name="Stud. Mycol.">
        <title>101 Dothideomycetes genomes: a test case for predicting lifestyles and emergence of pathogens.</title>
        <authorList>
            <person name="Haridas S."/>
            <person name="Albert R."/>
            <person name="Binder M."/>
            <person name="Bloem J."/>
            <person name="Labutti K."/>
            <person name="Salamov A."/>
            <person name="Andreopoulos B."/>
            <person name="Baker S."/>
            <person name="Barry K."/>
            <person name="Bills G."/>
            <person name="Bluhm B."/>
            <person name="Cannon C."/>
            <person name="Castanera R."/>
            <person name="Culley D."/>
            <person name="Daum C."/>
            <person name="Ezra D."/>
            <person name="Gonzalez J."/>
            <person name="Henrissat B."/>
            <person name="Kuo A."/>
            <person name="Liang C."/>
            <person name="Lipzen A."/>
            <person name="Lutzoni F."/>
            <person name="Magnuson J."/>
            <person name="Mondo S."/>
            <person name="Nolan M."/>
            <person name="Ohm R."/>
            <person name="Pangilinan J."/>
            <person name="Park H.-J."/>
            <person name="Ramirez L."/>
            <person name="Alfaro M."/>
            <person name="Sun H."/>
            <person name="Tritt A."/>
            <person name="Yoshinaga Y."/>
            <person name="Zwiers L.-H."/>
            <person name="Turgeon B."/>
            <person name="Goodwin S."/>
            <person name="Spatafora J."/>
            <person name="Crous P."/>
            <person name="Grigoriev I."/>
        </authorList>
    </citation>
    <scope>NUCLEOTIDE SEQUENCE</scope>
    <source>
        <strain evidence="3">CBS 122368</strain>
    </source>
</reference>
<dbReference type="RefSeq" id="XP_033690858.1">
    <property type="nucleotide sequence ID" value="XM_033832445.1"/>
</dbReference>
<sequence>MSAPERVNAGIGIAYGLLHLDLVIYMIDYRASSSQARYFRERQDKIKNVVKDFGVLQRFYEGIQLRGIALSLIKEVDDIVENFRSWSWEAVYRAQNKVYDHMEEELRRLGMIPPEQQAEGSAKWEWDPHRRQYYYWAGADNMYKYQNGLWVRPDGTETNAAQEAALKRAAEEAARRGPPAPPALPGYANGVTDGMRQLTMGKGEDHNDYEEQVD</sequence>
<feature type="transmembrane region" description="Helical" evidence="2">
    <location>
        <begin position="6"/>
        <end position="27"/>
    </location>
</feature>